<reference evidence="1 2" key="1">
    <citation type="submission" date="2019-04" db="EMBL/GenBank/DDBJ databases">
        <title>Complete genome sequence of Agrobacterium tumefaciens CFBP6624.</title>
        <authorList>
            <person name="Haryono M."/>
            <person name="Lin Y.-C."/>
            <person name="Lai E.-M."/>
            <person name="Kuo C.-H."/>
        </authorList>
    </citation>
    <scope>NUCLEOTIDE SEQUENCE [LARGE SCALE GENOMIC DNA]</scope>
    <source>
        <strain evidence="1 2">CFBP6624</strain>
    </source>
</reference>
<sequence length="65" mass="7695">MSEDYFTDEDRRLEERMSTRIGVREPKREELFASGKAEKEPRPVKEIGGRYYAFEDDFISFLRGG</sequence>
<name>A0AAE6EJM5_AGRTU</name>
<accession>A0AAE6EJM5</accession>
<dbReference type="EMBL" id="CP039907">
    <property type="protein sequence ID" value="QCM00213.1"/>
    <property type="molecule type" value="Genomic_DNA"/>
</dbReference>
<proteinExistence type="predicted"/>
<gene>
    <name evidence="1" type="ORF">CFBP6624_08715</name>
</gene>
<dbReference type="Proteomes" id="UP000298646">
    <property type="component" value="Chromosome circular"/>
</dbReference>
<dbReference type="RefSeq" id="WP_137084744.1">
    <property type="nucleotide sequence ID" value="NZ_CP039907.1"/>
</dbReference>
<protein>
    <submittedName>
        <fullName evidence="1">Uncharacterized protein</fullName>
    </submittedName>
</protein>
<evidence type="ECO:0000313" key="2">
    <source>
        <dbReference type="Proteomes" id="UP000298646"/>
    </source>
</evidence>
<dbReference type="AlphaFoldDB" id="A0AAE6EJM5"/>
<evidence type="ECO:0000313" key="1">
    <source>
        <dbReference type="EMBL" id="QCM00213.1"/>
    </source>
</evidence>
<organism evidence="1 2">
    <name type="scientific">Agrobacterium tumefaciens</name>
    <dbReference type="NCBI Taxonomy" id="358"/>
    <lineage>
        <taxon>Bacteria</taxon>
        <taxon>Pseudomonadati</taxon>
        <taxon>Pseudomonadota</taxon>
        <taxon>Alphaproteobacteria</taxon>
        <taxon>Hyphomicrobiales</taxon>
        <taxon>Rhizobiaceae</taxon>
        <taxon>Rhizobium/Agrobacterium group</taxon>
        <taxon>Agrobacterium</taxon>
        <taxon>Agrobacterium tumefaciens complex</taxon>
    </lineage>
</organism>